<feature type="binding site" evidence="14">
    <location>
        <position position="62"/>
    </location>
    <ligand>
        <name>L-threonine</name>
        <dbReference type="ChEBI" id="CHEBI:57926"/>
    </ligand>
</feature>
<feature type="binding site" evidence="14">
    <location>
        <position position="188"/>
    </location>
    <ligand>
        <name>ATP</name>
        <dbReference type="ChEBI" id="CHEBI:30616"/>
    </ligand>
</feature>
<dbReference type="AlphaFoldDB" id="A0A8J7TKB2"/>
<keyword evidence="10 13" id="KW-0067">ATP-binding</keyword>
<comment type="caution">
    <text evidence="16">The sequence shown here is derived from an EMBL/GenBank/DDBJ whole genome shotgun (WGS) entry which is preliminary data.</text>
</comment>
<dbReference type="Gene3D" id="3.90.870.10">
    <property type="entry name" value="DHBP synthase"/>
    <property type="match status" value="1"/>
</dbReference>
<keyword evidence="9 13" id="KW-0547">Nucleotide-binding</keyword>
<dbReference type="GO" id="GO:0005737">
    <property type="term" value="C:cytoplasm"/>
    <property type="evidence" value="ECO:0007669"/>
    <property type="project" value="UniProtKB-SubCell"/>
</dbReference>
<dbReference type="PROSITE" id="PS51163">
    <property type="entry name" value="YRDC"/>
    <property type="match status" value="1"/>
</dbReference>
<evidence type="ECO:0000256" key="4">
    <source>
        <dbReference type="ARBA" id="ARBA00015492"/>
    </source>
</evidence>
<evidence type="ECO:0000256" key="13">
    <source>
        <dbReference type="PIRNR" id="PIRNR004930"/>
    </source>
</evidence>
<dbReference type="EMBL" id="JAFLCK010000003">
    <property type="protein sequence ID" value="MBN8659304.1"/>
    <property type="molecule type" value="Genomic_DNA"/>
</dbReference>
<dbReference type="GO" id="GO:0006450">
    <property type="term" value="P:regulation of translational fidelity"/>
    <property type="evidence" value="ECO:0007669"/>
    <property type="project" value="TreeGrafter"/>
</dbReference>
<evidence type="ECO:0000256" key="2">
    <source>
        <dbReference type="ARBA" id="ARBA00007663"/>
    </source>
</evidence>
<name>A0A8J7TKB2_9BACT</name>
<sequence length="352" mass="37379">MSDFVIDQKEIERACELLRAGQLVAFPTETVYGLGADAGNVDAIAKLYKVKGRPGNHPVIVHLSELAAVDNWAYLSKEARLLGETFWPGPLTLILPRKAHVSTLLTGGQDTVGVRIPSHPTALALLSTFGSGVAAPSANKFGKLSPTTAAAVKEGLGEEVSMVLDGITPDIGIESTIVSLVGEPSILRPGMLLPEDIAAVCGLELKLAYLKSEAEGESEPVVKAPGTLDSHYAPQRPLLLVERGKLGEVLLELGHKGLTCNLLAFADSQSLIDSVAQDLADKVSIDRSLFVERQAKDYARGLYGNLRHLDETGAASCIVVEEPPGDSAWHGVRDRLKRAGHGSSLQSLFLSV</sequence>
<dbReference type="InterPro" id="IPR017945">
    <property type="entry name" value="DHBP_synth_RibB-like_a/b_dom"/>
</dbReference>
<feature type="domain" description="YrdC-like" evidence="15">
    <location>
        <begin position="8"/>
        <end position="192"/>
    </location>
</feature>
<dbReference type="Gene3D" id="3.40.50.11030">
    <property type="entry name" value="Threonylcarbamoyl-AMP synthase, C-terminal domain"/>
    <property type="match status" value="1"/>
</dbReference>
<comment type="catalytic activity">
    <reaction evidence="12 13">
        <text>L-threonine + hydrogencarbonate + ATP = L-threonylcarbamoyladenylate + diphosphate + H2O</text>
        <dbReference type="Rhea" id="RHEA:36407"/>
        <dbReference type="ChEBI" id="CHEBI:15377"/>
        <dbReference type="ChEBI" id="CHEBI:17544"/>
        <dbReference type="ChEBI" id="CHEBI:30616"/>
        <dbReference type="ChEBI" id="CHEBI:33019"/>
        <dbReference type="ChEBI" id="CHEBI:57926"/>
        <dbReference type="ChEBI" id="CHEBI:73682"/>
        <dbReference type="EC" id="2.7.7.87"/>
    </reaction>
</comment>
<dbReference type="PIRSF" id="PIRSF004930">
    <property type="entry name" value="Tln_factor_SUA5"/>
    <property type="match status" value="1"/>
</dbReference>
<protein>
    <recommendedName>
        <fullName evidence="4 13">Threonylcarbamoyl-AMP synthase</fullName>
        <shortName evidence="13">TC-AMP synthase</shortName>
        <ecNumber evidence="3 13">2.7.7.87</ecNumber>
    </recommendedName>
    <alternativeName>
        <fullName evidence="11 13">L-threonylcarbamoyladenylate synthase</fullName>
    </alternativeName>
</protein>
<dbReference type="GO" id="GO:0005524">
    <property type="term" value="F:ATP binding"/>
    <property type="evidence" value="ECO:0007669"/>
    <property type="project" value="UniProtKB-UniRule"/>
</dbReference>
<evidence type="ECO:0000256" key="10">
    <source>
        <dbReference type="ARBA" id="ARBA00022840"/>
    </source>
</evidence>
<feature type="binding site" evidence="14">
    <location>
        <position position="137"/>
    </location>
    <ligand>
        <name>ATP</name>
        <dbReference type="ChEBI" id="CHEBI:30616"/>
    </ligand>
</feature>
<feature type="binding site" evidence="14">
    <location>
        <position position="53"/>
    </location>
    <ligand>
        <name>ATP</name>
        <dbReference type="ChEBI" id="CHEBI:30616"/>
    </ligand>
</feature>
<evidence type="ECO:0000256" key="1">
    <source>
        <dbReference type="ARBA" id="ARBA00004496"/>
    </source>
</evidence>
<evidence type="ECO:0000256" key="8">
    <source>
        <dbReference type="ARBA" id="ARBA00022695"/>
    </source>
</evidence>
<dbReference type="NCBIfam" id="TIGR00057">
    <property type="entry name" value="L-threonylcarbamoyladenylate synthase"/>
    <property type="match status" value="1"/>
</dbReference>
<evidence type="ECO:0000256" key="11">
    <source>
        <dbReference type="ARBA" id="ARBA00029774"/>
    </source>
</evidence>
<evidence type="ECO:0000313" key="17">
    <source>
        <dbReference type="Proteomes" id="UP000664277"/>
    </source>
</evidence>
<dbReference type="Proteomes" id="UP000664277">
    <property type="component" value="Unassembled WGS sequence"/>
</dbReference>
<feature type="binding site" evidence="14">
    <location>
        <position position="232"/>
    </location>
    <ligand>
        <name>ATP</name>
        <dbReference type="ChEBI" id="CHEBI:30616"/>
    </ligand>
</feature>
<feature type="binding site" evidence="14">
    <location>
        <position position="135"/>
    </location>
    <ligand>
        <name>L-threonine</name>
        <dbReference type="ChEBI" id="CHEBI:57926"/>
    </ligand>
</feature>
<reference evidence="16" key="1">
    <citation type="submission" date="2021-02" db="EMBL/GenBank/DDBJ databases">
        <title>Genome-Resolved Metagenomics of a Microbial Community Performing Photosynthetic Biological Nutrient Removal.</title>
        <authorList>
            <person name="Mcdaniel E.A."/>
        </authorList>
    </citation>
    <scope>NUCLEOTIDE SEQUENCE</scope>
    <source>
        <strain evidence="16">UWPOB_OBS1</strain>
    </source>
</reference>
<comment type="subcellular location">
    <subcellularLocation>
        <location evidence="1 13">Cytoplasm</location>
    </subcellularLocation>
</comment>
<keyword evidence="6 13" id="KW-0808">Transferase</keyword>
<dbReference type="PANTHER" id="PTHR17490">
    <property type="entry name" value="SUA5"/>
    <property type="match status" value="1"/>
</dbReference>
<feature type="binding site" evidence="14">
    <location>
        <position position="111"/>
    </location>
    <ligand>
        <name>ATP</name>
        <dbReference type="ChEBI" id="CHEBI:30616"/>
    </ligand>
</feature>
<dbReference type="InterPro" id="IPR038385">
    <property type="entry name" value="Sua5/YwlC_C"/>
</dbReference>
<evidence type="ECO:0000256" key="7">
    <source>
        <dbReference type="ARBA" id="ARBA00022694"/>
    </source>
</evidence>
<dbReference type="InterPro" id="IPR010923">
    <property type="entry name" value="T(6)A37_SUA5"/>
</dbReference>
<evidence type="ECO:0000256" key="14">
    <source>
        <dbReference type="PIRSR" id="PIRSR004930-1"/>
    </source>
</evidence>
<feature type="binding site" evidence="14">
    <location>
        <position position="175"/>
    </location>
    <ligand>
        <name>L-threonine</name>
        <dbReference type="ChEBI" id="CHEBI:57926"/>
    </ligand>
</feature>
<dbReference type="InterPro" id="IPR006070">
    <property type="entry name" value="Sua5-like_dom"/>
</dbReference>
<comment type="function">
    <text evidence="13">Required for the formation of a threonylcarbamoyl group on adenosine at position 37 (t(6)A37) in tRNAs that read codons beginning with adenine.</text>
</comment>
<evidence type="ECO:0000256" key="3">
    <source>
        <dbReference type="ARBA" id="ARBA00012584"/>
    </source>
</evidence>
<dbReference type="GO" id="GO:0000049">
    <property type="term" value="F:tRNA binding"/>
    <property type="evidence" value="ECO:0007669"/>
    <property type="project" value="TreeGrafter"/>
</dbReference>
<feature type="binding site" evidence="14">
    <location>
        <position position="30"/>
    </location>
    <ligand>
        <name>L-threonine</name>
        <dbReference type="ChEBI" id="CHEBI:57926"/>
    </ligand>
</feature>
<dbReference type="GO" id="GO:0003725">
    <property type="term" value="F:double-stranded RNA binding"/>
    <property type="evidence" value="ECO:0007669"/>
    <property type="project" value="UniProtKB-UniRule"/>
</dbReference>
<gene>
    <name evidence="16" type="ORF">J0M35_03000</name>
</gene>
<keyword evidence="7 13" id="KW-0819">tRNA processing</keyword>
<dbReference type="Pfam" id="PF03481">
    <property type="entry name" value="Sua5_C"/>
    <property type="match status" value="1"/>
</dbReference>
<evidence type="ECO:0000256" key="9">
    <source>
        <dbReference type="ARBA" id="ARBA00022741"/>
    </source>
</evidence>
<accession>A0A8J7TKB2</accession>
<dbReference type="GO" id="GO:0008033">
    <property type="term" value="P:tRNA processing"/>
    <property type="evidence" value="ECO:0007669"/>
    <property type="project" value="UniProtKB-KW"/>
</dbReference>
<evidence type="ECO:0000256" key="6">
    <source>
        <dbReference type="ARBA" id="ARBA00022679"/>
    </source>
</evidence>
<keyword evidence="5 13" id="KW-0963">Cytoplasm</keyword>
<keyword evidence="8 13" id="KW-0548">Nucleotidyltransferase</keyword>
<feature type="binding site" evidence="14">
    <location>
        <position position="115"/>
    </location>
    <ligand>
        <name>L-threonine</name>
        <dbReference type="ChEBI" id="CHEBI:57926"/>
    </ligand>
</feature>
<evidence type="ECO:0000256" key="5">
    <source>
        <dbReference type="ARBA" id="ARBA00022490"/>
    </source>
</evidence>
<organism evidence="16 17">
    <name type="scientific">Candidatus Obscuribacter phosphatis</name>
    <dbReference type="NCBI Taxonomy" id="1906157"/>
    <lineage>
        <taxon>Bacteria</taxon>
        <taxon>Bacillati</taxon>
        <taxon>Candidatus Melainabacteria</taxon>
        <taxon>Candidatus Obscuribacterales</taxon>
        <taxon>Candidatus Obscuribacteraceae</taxon>
        <taxon>Candidatus Obscuribacter</taxon>
    </lineage>
</organism>
<feature type="binding site" evidence="14">
    <location>
        <position position="145"/>
    </location>
    <ligand>
        <name>ATP</name>
        <dbReference type="ChEBI" id="CHEBI:30616"/>
    </ligand>
</feature>
<evidence type="ECO:0000259" key="15">
    <source>
        <dbReference type="PROSITE" id="PS51163"/>
    </source>
</evidence>
<dbReference type="InterPro" id="IPR050156">
    <property type="entry name" value="TC-AMP_synthase_SUA5"/>
</dbReference>
<dbReference type="Pfam" id="PF01300">
    <property type="entry name" value="Sua5_yciO_yrdC"/>
    <property type="match status" value="1"/>
</dbReference>
<dbReference type="PANTHER" id="PTHR17490:SF16">
    <property type="entry name" value="THREONYLCARBAMOYL-AMP SYNTHASE"/>
    <property type="match status" value="1"/>
</dbReference>
<comment type="similarity">
    <text evidence="2 13">Belongs to the SUA5 family.</text>
</comment>
<dbReference type="EC" id="2.7.7.87" evidence="3 13"/>
<dbReference type="GO" id="GO:0061710">
    <property type="term" value="F:L-threonylcarbamoyladenylate synthase"/>
    <property type="evidence" value="ECO:0007669"/>
    <property type="project" value="UniProtKB-EC"/>
</dbReference>
<dbReference type="SUPFAM" id="SSF55821">
    <property type="entry name" value="YrdC/RibB"/>
    <property type="match status" value="1"/>
</dbReference>
<evidence type="ECO:0000313" key="16">
    <source>
        <dbReference type="EMBL" id="MBN8659304.1"/>
    </source>
</evidence>
<dbReference type="InterPro" id="IPR005145">
    <property type="entry name" value="Sua5_C"/>
</dbReference>
<evidence type="ECO:0000256" key="12">
    <source>
        <dbReference type="ARBA" id="ARBA00048366"/>
    </source>
</evidence>
<proteinExistence type="inferred from homology"/>